<sequence length="523" mass="61325">MFVAIEENNGNILHPRRMNFSSSRYIYLCEYIYRNYASSSYSTQKNKRVNQKNMVQIIRRRKKKKYQFGCDFTCVSHPKNTLTLAIVFMDITVNNTSSSDHLISKIRLTHFVNDICLDISQCEFRLFYPQFLKLQREKNKNFVYLTKIKYFTFYCDINQRTKKKNIRADKLVQLHLHCDCKLTKSMKELSSTYVCVQITNKRIGCTSFTHSLKSKINTGSSLCNKNSNCLRRHSFRMERELFVRNHWVYQSVWMRAQSLSGNDNFGQNVEQKNTLGKTVVHLIEIIFLAVRYFESDLCRIVEVKFMFMLNTCRHVVFCDMTKLSQQMYIQPTLVLLTIFITWVNAQCSCRTKPPIDVIYKGEACECGRKYPVQMEVPKITEHRDAHYDYGFTIERPQQPPAEVKYTFDFHMEKPKPIPAASLATYAFQVEAPAQKAVEMPQRYKFDYQLQTPVAKNDPSILQGLLAHVDRIVVRKPDCQEKTGCQCNSYKPTIDLLQRCPKHGHLYQSGGALYPNQQRAYLWT</sequence>
<protein>
    <submittedName>
        <fullName evidence="1">Uncharacterized protein</fullName>
    </submittedName>
</protein>
<reference evidence="1" key="1">
    <citation type="submission" date="2022-07" db="EMBL/GenBank/DDBJ databases">
        <authorList>
            <person name="Trinca V."/>
            <person name="Uliana J.V.C."/>
            <person name="Torres T.T."/>
            <person name="Ward R.J."/>
            <person name="Monesi N."/>
        </authorList>
    </citation>
    <scope>NUCLEOTIDE SEQUENCE</scope>
    <source>
        <strain evidence="1">HSMRA1968</strain>
        <tissue evidence="1">Whole embryos</tissue>
    </source>
</reference>
<keyword evidence="2" id="KW-1185">Reference proteome</keyword>
<organism evidence="1 2">
    <name type="scientific">Pseudolycoriella hygida</name>
    <dbReference type="NCBI Taxonomy" id="35572"/>
    <lineage>
        <taxon>Eukaryota</taxon>
        <taxon>Metazoa</taxon>
        <taxon>Ecdysozoa</taxon>
        <taxon>Arthropoda</taxon>
        <taxon>Hexapoda</taxon>
        <taxon>Insecta</taxon>
        <taxon>Pterygota</taxon>
        <taxon>Neoptera</taxon>
        <taxon>Endopterygota</taxon>
        <taxon>Diptera</taxon>
        <taxon>Nematocera</taxon>
        <taxon>Sciaroidea</taxon>
        <taxon>Sciaridae</taxon>
        <taxon>Pseudolycoriella</taxon>
    </lineage>
</organism>
<dbReference type="Proteomes" id="UP001151699">
    <property type="component" value="Chromosome C"/>
</dbReference>
<evidence type="ECO:0000313" key="1">
    <source>
        <dbReference type="EMBL" id="KAJ6634869.1"/>
    </source>
</evidence>
<evidence type="ECO:0000313" key="2">
    <source>
        <dbReference type="Proteomes" id="UP001151699"/>
    </source>
</evidence>
<dbReference type="OrthoDB" id="7789734at2759"/>
<accession>A0A9Q0MNI6</accession>
<name>A0A9Q0MNI6_9DIPT</name>
<gene>
    <name evidence="1" type="ORF">Bhyg_13450</name>
</gene>
<comment type="caution">
    <text evidence="1">The sequence shown here is derived from an EMBL/GenBank/DDBJ whole genome shotgun (WGS) entry which is preliminary data.</text>
</comment>
<proteinExistence type="predicted"/>
<dbReference type="EMBL" id="WJQU01000004">
    <property type="protein sequence ID" value="KAJ6634869.1"/>
    <property type="molecule type" value="Genomic_DNA"/>
</dbReference>
<dbReference type="AlphaFoldDB" id="A0A9Q0MNI6"/>